<dbReference type="GO" id="GO:0000160">
    <property type="term" value="P:phosphorelay signal transduction system"/>
    <property type="evidence" value="ECO:0007669"/>
    <property type="project" value="InterPro"/>
</dbReference>
<keyword evidence="1" id="KW-0597">Phosphoprotein</keyword>
<organism evidence="3 4">
    <name type="scientific">Aliidongia dinghuensis</name>
    <dbReference type="NCBI Taxonomy" id="1867774"/>
    <lineage>
        <taxon>Bacteria</taxon>
        <taxon>Pseudomonadati</taxon>
        <taxon>Pseudomonadota</taxon>
        <taxon>Alphaproteobacteria</taxon>
        <taxon>Rhodospirillales</taxon>
        <taxon>Dongiaceae</taxon>
        <taxon>Aliidongia</taxon>
    </lineage>
</organism>
<feature type="domain" description="Response regulatory" evidence="2">
    <location>
        <begin position="1"/>
        <end position="103"/>
    </location>
</feature>
<dbReference type="Pfam" id="PF00072">
    <property type="entry name" value="Response_reg"/>
    <property type="match status" value="1"/>
</dbReference>
<dbReference type="PROSITE" id="PS50110">
    <property type="entry name" value="RESPONSE_REGULATORY"/>
    <property type="match status" value="1"/>
</dbReference>
<evidence type="ECO:0000259" key="2">
    <source>
        <dbReference type="PROSITE" id="PS50110"/>
    </source>
</evidence>
<evidence type="ECO:0000313" key="4">
    <source>
        <dbReference type="Proteomes" id="UP000646365"/>
    </source>
</evidence>
<gene>
    <name evidence="3" type="ORF">GCM10011611_63700</name>
</gene>
<dbReference type="SUPFAM" id="SSF52172">
    <property type="entry name" value="CheY-like"/>
    <property type="match status" value="1"/>
</dbReference>
<reference evidence="3" key="1">
    <citation type="journal article" date="2014" name="Int. J. Syst. Evol. Microbiol.">
        <title>Complete genome sequence of Corynebacterium casei LMG S-19264T (=DSM 44701T), isolated from a smear-ripened cheese.</title>
        <authorList>
            <consortium name="US DOE Joint Genome Institute (JGI-PGF)"/>
            <person name="Walter F."/>
            <person name="Albersmeier A."/>
            <person name="Kalinowski J."/>
            <person name="Ruckert C."/>
        </authorList>
    </citation>
    <scope>NUCLEOTIDE SEQUENCE</scope>
    <source>
        <strain evidence="3">CGMCC 1.15725</strain>
    </source>
</reference>
<reference evidence="3" key="2">
    <citation type="submission" date="2020-09" db="EMBL/GenBank/DDBJ databases">
        <authorList>
            <person name="Sun Q."/>
            <person name="Zhou Y."/>
        </authorList>
    </citation>
    <scope>NUCLEOTIDE SEQUENCE</scope>
    <source>
        <strain evidence="3">CGMCC 1.15725</strain>
    </source>
</reference>
<dbReference type="InterPro" id="IPR001789">
    <property type="entry name" value="Sig_transdc_resp-reg_receiver"/>
</dbReference>
<comment type="caution">
    <text evidence="3">The sequence shown here is derived from an EMBL/GenBank/DDBJ whole genome shotgun (WGS) entry which is preliminary data.</text>
</comment>
<keyword evidence="4" id="KW-1185">Reference proteome</keyword>
<accession>A0A8J2Z0W5</accession>
<evidence type="ECO:0000313" key="3">
    <source>
        <dbReference type="EMBL" id="GGF48558.1"/>
    </source>
</evidence>
<dbReference type="Proteomes" id="UP000646365">
    <property type="component" value="Unassembled WGS sequence"/>
</dbReference>
<evidence type="ECO:0000256" key="1">
    <source>
        <dbReference type="PROSITE-ProRule" id="PRU00169"/>
    </source>
</evidence>
<dbReference type="AlphaFoldDB" id="A0A8J2Z0W5"/>
<proteinExistence type="predicted"/>
<sequence length="122" mass="13681">MLARGLGEHGYAVLEADSVETAQKVLRDRGWIDIVISDVRMPGGADGTDLAVWLYRFRPETILILTSGYFQQAEAVAGPMVYGHRLPKPFRPSEAAQLIENCLAKRAAERARIEGLRRGWWE</sequence>
<dbReference type="EMBL" id="BMJQ01000028">
    <property type="protein sequence ID" value="GGF48558.1"/>
    <property type="molecule type" value="Genomic_DNA"/>
</dbReference>
<dbReference type="InterPro" id="IPR011006">
    <property type="entry name" value="CheY-like_superfamily"/>
</dbReference>
<name>A0A8J2Z0W5_9PROT</name>
<protein>
    <recommendedName>
        <fullName evidence="2">Response regulatory domain-containing protein</fullName>
    </recommendedName>
</protein>
<dbReference type="Gene3D" id="3.40.50.2300">
    <property type="match status" value="1"/>
</dbReference>
<feature type="modified residue" description="4-aspartylphosphate" evidence="1">
    <location>
        <position position="38"/>
    </location>
</feature>